<gene>
    <name evidence="3" type="ORF">SIDU_03805</name>
</gene>
<feature type="transmembrane region" description="Helical" evidence="1">
    <location>
        <begin position="6"/>
        <end position="23"/>
    </location>
</feature>
<protein>
    <recommendedName>
        <fullName evidence="2">CBU-0592-like domain-containing protein</fullName>
    </recommendedName>
</protein>
<dbReference type="RefSeq" id="WP_007688204.1">
    <property type="nucleotide sequence ID" value="NZ_CP013070.1"/>
</dbReference>
<evidence type="ECO:0000313" key="4">
    <source>
        <dbReference type="Proteomes" id="UP000004550"/>
    </source>
</evidence>
<dbReference type="EMBL" id="CP013070">
    <property type="protein sequence ID" value="APL93708.1"/>
    <property type="molecule type" value="Genomic_DNA"/>
</dbReference>
<dbReference type="AlphaFoldDB" id="A0A1L5BLL6"/>
<dbReference type="NCBIfam" id="NF047864">
    <property type="entry name" value="CBU_0592_membra"/>
    <property type="match status" value="1"/>
</dbReference>
<feature type="domain" description="CBU-0592-like" evidence="2">
    <location>
        <begin position="6"/>
        <end position="78"/>
    </location>
</feature>
<dbReference type="InterPro" id="IPR058058">
    <property type="entry name" value="CBU_0592-like"/>
</dbReference>
<name>A0A1L5BLL6_SPHIB</name>
<accession>A0A1L5BLL6</accession>
<reference evidence="3 4" key="1">
    <citation type="journal article" date="2012" name="J. Bacteriol.">
        <title>Genome sequence of Sphingobium indicum B90A, a hexachlorocyclohexane-degrading bacterium.</title>
        <authorList>
            <person name="Anand S."/>
            <person name="Sangwan N."/>
            <person name="Lata P."/>
            <person name="Kaur J."/>
            <person name="Dua A."/>
            <person name="Singh A.K."/>
            <person name="Verma M."/>
            <person name="Kaur J."/>
            <person name="Khurana J.P."/>
            <person name="Khurana P."/>
            <person name="Mathur S."/>
            <person name="Lal R."/>
        </authorList>
    </citation>
    <scope>NUCLEOTIDE SEQUENCE [LARGE SCALE GENOMIC DNA]</scope>
    <source>
        <strain evidence="4">DSM 16412 / CCM 7286 / MTCC 6364 / B90A</strain>
    </source>
</reference>
<organism evidence="3 4">
    <name type="scientific">Sphingobium indicum (strain DSM 16412 / CCM 7286 / MTCC 6364 / B90A)</name>
    <dbReference type="NCBI Taxonomy" id="861109"/>
    <lineage>
        <taxon>Bacteria</taxon>
        <taxon>Pseudomonadati</taxon>
        <taxon>Pseudomonadota</taxon>
        <taxon>Alphaproteobacteria</taxon>
        <taxon>Sphingomonadales</taxon>
        <taxon>Sphingomonadaceae</taxon>
        <taxon>Sphingobium</taxon>
    </lineage>
</organism>
<dbReference type="KEGG" id="sinb:SIDU_03805"/>
<dbReference type="Proteomes" id="UP000004550">
    <property type="component" value="Chromosome"/>
</dbReference>
<dbReference type="Pfam" id="PF26604">
    <property type="entry name" value="CBU_0592"/>
    <property type="match status" value="1"/>
</dbReference>
<keyword evidence="1" id="KW-0812">Transmembrane</keyword>
<dbReference type="GeneID" id="29273888"/>
<evidence type="ECO:0000313" key="3">
    <source>
        <dbReference type="EMBL" id="APL93708.1"/>
    </source>
</evidence>
<feature type="transmembrane region" description="Helical" evidence="1">
    <location>
        <begin position="59"/>
        <end position="77"/>
    </location>
</feature>
<proteinExistence type="predicted"/>
<keyword evidence="1" id="KW-0472">Membrane</keyword>
<evidence type="ECO:0000256" key="1">
    <source>
        <dbReference type="SAM" id="Phobius"/>
    </source>
</evidence>
<keyword evidence="1" id="KW-1133">Transmembrane helix</keyword>
<sequence>MPILVEIAGWLGALLILGAYLLVSSGHVSGKSALFQWMNALGSALFILNTWWHGAIPSMVLNIIWLGIGTAALMRIARQ</sequence>
<evidence type="ECO:0000259" key="2">
    <source>
        <dbReference type="Pfam" id="PF26604"/>
    </source>
</evidence>